<evidence type="ECO:0000313" key="3">
    <source>
        <dbReference type="Proteomes" id="UP000315751"/>
    </source>
</evidence>
<proteinExistence type="predicted"/>
<organism evidence="2 3">
    <name type="scientific">Nitrospirillum amazonense</name>
    <dbReference type="NCBI Taxonomy" id="28077"/>
    <lineage>
        <taxon>Bacteria</taxon>
        <taxon>Pseudomonadati</taxon>
        <taxon>Pseudomonadota</taxon>
        <taxon>Alphaproteobacteria</taxon>
        <taxon>Rhodospirillales</taxon>
        <taxon>Azospirillaceae</taxon>
        <taxon>Nitrospirillum</taxon>
    </lineage>
</organism>
<evidence type="ECO:0000256" key="1">
    <source>
        <dbReference type="SAM" id="SignalP"/>
    </source>
</evidence>
<comment type="caution">
    <text evidence="2">The sequence shown here is derived from an EMBL/GenBank/DDBJ whole genome shotgun (WGS) entry which is preliminary data.</text>
</comment>
<feature type="signal peptide" evidence="1">
    <location>
        <begin position="1"/>
        <end position="21"/>
    </location>
</feature>
<dbReference type="InterPro" id="IPR036909">
    <property type="entry name" value="Cyt_c-like_dom_sf"/>
</dbReference>
<dbReference type="AlphaFoldDB" id="A0A560H806"/>
<dbReference type="EMBL" id="VITR01000006">
    <property type="protein sequence ID" value="TWB42443.1"/>
    <property type="molecule type" value="Genomic_DNA"/>
</dbReference>
<dbReference type="Proteomes" id="UP000315751">
    <property type="component" value="Unassembled WGS sequence"/>
</dbReference>
<evidence type="ECO:0000313" key="2">
    <source>
        <dbReference type="EMBL" id="TWB42443.1"/>
    </source>
</evidence>
<dbReference type="GO" id="GO:0020037">
    <property type="term" value="F:heme binding"/>
    <property type="evidence" value="ECO:0007669"/>
    <property type="project" value="InterPro"/>
</dbReference>
<dbReference type="SUPFAM" id="SSF46626">
    <property type="entry name" value="Cytochrome c"/>
    <property type="match status" value="1"/>
</dbReference>
<protein>
    <submittedName>
        <fullName evidence="2">Sulfite dehydrogenase (Cytochrome) subunit SorB</fullName>
    </submittedName>
</protein>
<dbReference type="RefSeq" id="WP_145732074.1">
    <property type="nucleotide sequence ID" value="NZ_VITR01000006.1"/>
</dbReference>
<name>A0A560H806_9PROT</name>
<reference evidence="2 3" key="1">
    <citation type="submission" date="2019-06" db="EMBL/GenBank/DDBJ databases">
        <title>Genomic Encyclopedia of Type Strains, Phase IV (KMG-V): Genome sequencing to study the core and pangenomes of soil and plant-associated prokaryotes.</title>
        <authorList>
            <person name="Whitman W."/>
        </authorList>
    </citation>
    <scope>NUCLEOTIDE SEQUENCE [LARGE SCALE GENOMIC DNA]</scope>
    <source>
        <strain evidence="2 3">BR 11622</strain>
    </source>
</reference>
<sequence length="112" mass="11834">MTRAWILLAIAAAGLATPALAVSDVTTVTGAGGVTLRSVTVDLPESDREFPGADAAAINNNCLTCHSAGMVLRQPPFPREKWAEIVNKMIQTYKAPIDAADVPAIVDYLAKR</sequence>
<dbReference type="Gene3D" id="1.10.760.10">
    <property type="entry name" value="Cytochrome c-like domain"/>
    <property type="match status" value="1"/>
</dbReference>
<keyword evidence="3" id="KW-1185">Reference proteome</keyword>
<feature type="chain" id="PRO_5021945559" evidence="1">
    <location>
        <begin position="22"/>
        <end position="112"/>
    </location>
</feature>
<keyword evidence="1" id="KW-0732">Signal</keyword>
<accession>A0A560H806</accession>
<dbReference type="OrthoDB" id="9789237at2"/>
<dbReference type="GO" id="GO:0009055">
    <property type="term" value="F:electron transfer activity"/>
    <property type="evidence" value="ECO:0007669"/>
    <property type="project" value="InterPro"/>
</dbReference>
<gene>
    <name evidence="2" type="ORF">FBZ90_10637</name>
</gene>